<sequence length="368" mass="42613">MGMRNEENIVAVFGAFNHQATLRCIQEFSSGHINDTYLIETEQKRDFVLQRINGEVFKNIPALVENKVKISKHLLSKLPEMTDSEKYRRVLSFVPSVNGSYHLRDVNGQYWNLSYYIPESNSFDTVTEKEVAYEGGKLFGDFINQTSDFDASELVEVIPDFHDMNCRLVQFENAKEKASQERLKKARTCIERIYELKEEMLTLQNLKDKGKIPVRVTHNDTKISNALFDIKNKGLCVIDTDTVMPGIVHNDFGDAIRTICNTAEEDEKDLSLVSFNVPYYKAYFKGFLEELRFSLSPLEKEHLPLGAKTIIYIMALRFLTDYLNGNVYYKTNYIDHNLNRSKNQLKLIDSFEEQYDQILEISSDIIKL</sequence>
<dbReference type="AlphaFoldDB" id="A0A7X2ZQL8"/>
<dbReference type="SUPFAM" id="SSF56112">
    <property type="entry name" value="Protein kinase-like (PK-like)"/>
    <property type="match status" value="1"/>
</dbReference>
<dbReference type="EMBL" id="RCNR01000003">
    <property type="protein sequence ID" value="MUH34582.1"/>
    <property type="molecule type" value="Genomic_DNA"/>
</dbReference>
<feature type="domain" description="Aminoglycoside phosphotransferase" evidence="1">
    <location>
        <begin position="25"/>
        <end position="264"/>
    </location>
</feature>
<keyword evidence="3" id="KW-1185">Reference proteome</keyword>
<dbReference type="Pfam" id="PF01636">
    <property type="entry name" value="APH"/>
    <property type="match status" value="1"/>
</dbReference>
<dbReference type="Proteomes" id="UP000540519">
    <property type="component" value="Unassembled WGS sequence"/>
</dbReference>
<accession>A0A7X2ZQL8</accession>
<dbReference type="Gene3D" id="3.90.1200.10">
    <property type="match status" value="1"/>
</dbReference>
<organism evidence="2 3">
    <name type="scientific">Zobellia amurskyensis</name>
    <dbReference type="NCBI Taxonomy" id="248905"/>
    <lineage>
        <taxon>Bacteria</taxon>
        <taxon>Pseudomonadati</taxon>
        <taxon>Bacteroidota</taxon>
        <taxon>Flavobacteriia</taxon>
        <taxon>Flavobacteriales</taxon>
        <taxon>Flavobacteriaceae</taxon>
        <taxon>Zobellia</taxon>
    </lineage>
</organism>
<dbReference type="OrthoDB" id="526037at2"/>
<protein>
    <submittedName>
        <fullName evidence="2">Aminoglycoside phosphotransferase family protein</fullName>
    </submittedName>
</protein>
<dbReference type="InterPro" id="IPR011009">
    <property type="entry name" value="Kinase-like_dom_sf"/>
</dbReference>
<dbReference type="GO" id="GO:0016740">
    <property type="term" value="F:transferase activity"/>
    <property type="evidence" value="ECO:0007669"/>
    <property type="project" value="UniProtKB-KW"/>
</dbReference>
<comment type="caution">
    <text evidence="2">The sequence shown here is derived from an EMBL/GenBank/DDBJ whole genome shotgun (WGS) entry which is preliminary data.</text>
</comment>
<name>A0A7X2ZQL8_9FLAO</name>
<dbReference type="PANTHER" id="PTHR21064">
    <property type="entry name" value="AMINOGLYCOSIDE PHOSPHOTRANSFERASE DOMAIN-CONTAINING PROTEIN-RELATED"/>
    <property type="match status" value="1"/>
</dbReference>
<evidence type="ECO:0000313" key="2">
    <source>
        <dbReference type="EMBL" id="MUH34582.1"/>
    </source>
</evidence>
<proteinExistence type="predicted"/>
<dbReference type="InterPro" id="IPR002575">
    <property type="entry name" value="Aminoglycoside_PTrfase"/>
</dbReference>
<dbReference type="PANTHER" id="PTHR21064:SF5">
    <property type="entry name" value="SLR1880 PROTEIN"/>
    <property type="match status" value="1"/>
</dbReference>
<gene>
    <name evidence="2" type="ORF">D9O36_01905</name>
</gene>
<evidence type="ECO:0000313" key="3">
    <source>
        <dbReference type="Proteomes" id="UP000540519"/>
    </source>
</evidence>
<evidence type="ECO:0000259" key="1">
    <source>
        <dbReference type="Pfam" id="PF01636"/>
    </source>
</evidence>
<dbReference type="InterPro" id="IPR050249">
    <property type="entry name" value="Pseudomonas-type_ThrB"/>
</dbReference>
<reference evidence="2 3" key="1">
    <citation type="journal article" date="2019" name="Mar. Drugs">
        <title>Comparative Genomics and CAZyme Genome Repertoires of Marine Zobellia amurskyensis KMM 3526(T) and Zobellia laminariae KMM 3676(T).</title>
        <authorList>
            <person name="Chernysheva N."/>
            <person name="Bystritskaya E."/>
            <person name="Stenkova A."/>
            <person name="Golovkin I."/>
            <person name="Nedashkovskaya O."/>
            <person name="Isaeva M."/>
        </authorList>
    </citation>
    <scope>NUCLEOTIDE SEQUENCE [LARGE SCALE GENOMIC DNA]</scope>
    <source>
        <strain evidence="2 3">KMM 3526</strain>
    </source>
</reference>
<keyword evidence="2" id="KW-0808">Transferase</keyword>